<name>A0A4Y7SPZ2_COPMI</name>
<proteinExistence type="predicted"/>
<gene>
    <name evidence="2" type="ORF">FA13DRAFT_1715017</name>
</gene>
<organism evidence="2 3">
    <name type="scientific">Coprinellus micaceus</name>
    <name type="common">Glistening ink-cap mushroom</name>
    <name type="synonym">Coprinus micaceus</name>
    <dbReference type="NCBI Taxonomy" id="71717"/>
    <lineage>
        <taxon>Eukaryota</taxon>
        <taxon>Fungi</taxon>
        <taxon>Dikarya</taxon>
        <taxon>Basidiomycota</taxon>
        <taxon>Agaricomycotina</taxon>
        <taxon>Agaricomycetes</taxon>
        <taxon>Agaricomycetidae</taxon>
        <taxon>Agaricales</taxon>
        <taxon>Agaricineae</taxon>
        <taxon>Psathyrellaceae</taxon>
        <taxon>Coprinellus</taxon>
    </lineage>
</organism>
<accession>A0A4Y7SPZ2</accession>
<dbReference type="Proteomes" id="UP000298030">
    <property type="component" value="Unassembled WGS sequence"/>
</dbReference>
<sequence>MQNSGSSSSKKMCRSRQLKRAILDDAPTRKGTPPRYVPEKNSPQKRKSIQAQDPVLHIIVILKAFKMTPASLLLTLAQEKRQKEFFSSSNRSAIEELLDTLTESDIGTEWLEDWMGVNSVALEIAEQESGPIGNHWIYSSRRWIPNSVRIDRDGFEGVVLQLGATPTASDQKDKGMQKGSFISKMNEKVVFFELDLRCES</sequence>
<reference evidence="2 3" key="1">
    <citation type="journal article" date="2019" name="Nat. Ecol. Evol.">
        <title>Megaphylogeny resolves global patterns of mushroom evolution.</title>
        <authorList>
            <person name="Varga T."/>
            <person name="Krizsan K."/>
            <person name="Foldi C."/>
            <person name="Dima B."/>
            <person name="Sanchez-Garcia M."/>
            <person name="Sanchez-Ramirez S."/>
            <person name="Szollosi G.J."/>
            <person name="Szarkandi J.G."/>
            <person name="Papp V."/>
            <person name="Albert L."/>
            <person name="Andreopoulos W."/>
            <person name="Angelini C."/>
            <person name="Antonin V."/>
            <person name="Barry K.W."/>
            <person name="Bougher N.L."/>
            <person name="Buchanan P."/>
            <person name="Buyck B."/>
            <person name="Bense V."/>
            <person name="Catcheside P."/>
            <person name="Chovatia M."/>
            <person name="Cooper J."/>
            <person name="Damon W."/>
            <person name="Desjardin D."/>
            <person name="Finy P."/>
            <person name="Geml J."/>
            <person name="Haridas S."/>
            <person name="Hughes K."/>
            <person name="Justo A."/>
            <person name="Karasinski D."/>
            <person name="Kautmanova I."/>
            <person name="Kiss B."/>
            <person name="Kocsube S."/>
            <person name="Kotiranta H."/>
            <person name="LaButti K.M."/>
            <person name="Lechner B.E."/>
            <person name="Liimatainen K."/>
            <person name="Lipzen A."/>
            <person name="Lukacs Z."/>
            <person name="Mihaltcheva S."/>
            <person name="Morgado L.N."/>
            <person name="Niskanen T."/>
            <person name="Noordeloos M.E."/>
            <person name="Ohm R.A."/>
            <person name="Ortiz-Santana B."/>
            <person name="Ovrebo C."/>
            <person name="Racz N."/>
            <person name="Riley R."/>
            <person name="Savchenko A."/>
            <person name="Shiryaev A."/>
            <person name="Soop K."/>
            <person name="Spirin V."/>
            <person name="Szebenyi C."/>
            <person name="Tomsovsky M."/>
            <person name="Tulloss R.E."/>
            <person name="Uehling J."/>
            <person name="Grigoriev I.V."/>
            <person name="Vagvolgyi C."/>
            <person name="Papp T."/>
            <person name="Martin F.M."/>
            <person name="Miettinen O."/>
            <person name="Hibbett D.S."/>
            <person name="Nagy L.G."/>
        </authorList>
    </citation>
    <scope>NUCLEOTIDE SEQUENCE [LARGE SCALE GENOMIC DNA]</scope>
    <source>
        <strain evidence="2 3">FP101781</strain>
    </source>
</reference>
<keyword evidence="3" id="KW-1185">Reference proteome</keyword>
<evidence type="ECO:0000256" key="1">
    <source>
        <dbReference type="SAM" id="MobiDB-lite"/>
    </source>
</evidence>
<feature type="region of interest" description="Disordered" evidence="1">
    <location>
        <begin position="1"/>
        <end position="49"/>
    </location>
</feature>
<comment type="caution">
    <text evidence="2">The sequence shown here is derived from an EMBL/GenBank/DDBJ whole genome shotgun (WGS) entry which is preliminary data.</text>
</comment>
<evidence type="ECO:0000313" key="3">
    <source>
        <dbReference type="Proteomes" id="UP000298030"/>
    </source>
</evidence>
<evidence type="ECO:0000313" key="2">
    <source>
        <dbReference type="EMBL" id="TEB23937.1"/>
    </source>
</evidence>
<dbReference type="EMBL" id="QPFP01000072">
    <property type="protein sequence ID" value="TEB23937.1"/>
    <property type="molecule type" value="Genomic_DNA"/>
</dbReference>
<dbReference type="AlphaFoldDB" id="A0A4Y7SPZ2"/>
<protein>
    <submittedName>
        <fullName evidence="2">Uncharacterized protein</fullName>
    </submittedName>
</protein>